<dbReference type="NCBIfam" id="TIGR01591">
    <property type="entry name" value="Fdh-alpha"/>
    <property type="match status" value="1"/>
</dbReference>
<dbReference type="Pfam" id="PF01568">
    <property type="entry name" value="Molydop_binding"/>
    <property type="match status" value="1"/>
</dbReference>
<dbReference type="SUPFAM" id="SSF50692">
    <property type="entry name" value="ADC-like"/>
    <property type="match status" value="1"/>
</dbReference>
<dbReference type="Pfam" id="PF00384">
    <property type="entry name" value="Molybdopterin"/>
    <property type="match status" value="1"/>
</dbReference>
<dbReference type="Gene3D" id="2.20.25.90">
    <property type="entry name" value="ADC-like domains"/>
    <property type="match status" value="1"/>
</dbReference>
<proteinExistence type="inferred from homology"/>
<dbReference type="InterPro" id="IPR006657">
    <property type="entry name" value="MoPterin_dinucl-bd_dom"/>
</dbReference>
<accession>A0A370DQG8</accession>
<dbReference type="Pfam" id="PF04879">
    <property type="entry name" value="Molybdop_Fe4S4"/>
    <property type="match status" value="1"/>
</dbReference>
<dbReference type="PROSITE" id="PS51669">
    <property type="entry name" value="4FE4S_MOW_BIS_MGD"/>
    <property type="match status" value="1"/>
</dbReference>
<dbReference type="CDD" id="cd00207">
    <property type="entry name" value="fer2"/>
    <property type="match status" value="1"/>
</dbReference>
<gene>
    <name evidence="12" type="ORF">DIZ78_05320</name>
</gene>
<evidence type="ECO:0000256" key="3">
    <source>
        <dbReference type="ARBA" id="ARBA00022485"/>
    </source>
</evidence>
<dbReference type="Proteomes" id="UP000254771">
    <property type="component" value="Unassembled WGS sequence"/>
</dbReference>
<dbReference type="InterPro" id="IPR027467">
    <property type="entry name" value="MopterinOxRdtase_cofactor_BS"/>
</dbReference>
<keyword evidence="5" id="KW-0479">Metal-binding</keyword>
<dbReference type="PROSITE" id="PS00490">
    <property type="entry name" value="MOLYBDOPTERIN_PROK_2"/>
    <property type="match status" value="1"/>
</dbReference>
<dbReference type="GO" id="GO:0003954">
    <property type="term" value="F:NADH dehydrogenase activity"/>
    <property type="evidence" value="ECO:0007669"/>
    <property type="project" value="TreeGrafter"/>
</dbReference>
<feature type="domain" description="4Fe-4S Mo/W bis-MGD-type" evidence="11">
    <location>
        <begin position="223"/>
        <end position="279"/>
    </location>
</feature>
<dbReference type="GO" id="GO:0051539">
    <property type="term" value="F:4 iron, 4 sulfur cluster binding"/>
    <property type="evidence" value="ECO:0007669"/>
    <property type="project" value="UniProtKB-KW"/>
</dbReference>
<dbReference type="GO" id="GO:1990204">
    <property type="term" value="C:oxidoreductase complex"/>
    <property type="evidence" value="ECO:0007669"/>
    <property type="project" value="UniProtKB-ARBA"/>
</dbReference>
<dbReference type="InterPro" id="IPR006655">
    <property type="entry name" value="Mopterin_OxRdtase_prok_CS"/>
</dbReference>
<dbReference type="Pfam" id="PF13510">
    <property type="entry name" value="Fer2_4"/>
    <property type="match status" value="1"/>
</dbReference>
<dbReference type="InterPro" id="IPR001041">
    <property type="entry name" value="2Fe-2S_ferredoxin-type"/>
</dbReference>
<dbReference type="GO" id="GO:0015942">
    <property type="term" value="P:formate metabolic process"/>
    <property type="evidence" value="ECO:0007669"/>
    <property type="project" value="InterPro"/>
</dbReference>
<evidence type="ECO:0000256" key="5">
    <source>
        <dbReference type="ARBA" id="ARBA00022723"/>
    </source>
</evidence>
<comment type="cofactor">
    <cofactor evidence="1">
        <name>Mo-bis(molybdopterin guanine dinucleotide)</name>
        <dbReference type="ChEBI" id="CHEBI:60539"/>
    </cofactor>
</comment>
<dbReference type="PROSITE" id="PS00198">
    <property type="entry name" value="4FE4S_FER_1"/>
    <property type="match status" value="1"/>
</dbReference>
<dbReference type="EMBL" id="QFXE01000006">
    <property type="protein sequence ID" value="RDH87223.1"/>
    <property type="molecule type" value="Genomic_DNA"/>
</dbReference>
<evidence type="ECO:0000313" key="13">
    <source>
        <dbReference type="Proteomes" id="UP000254771"/>
    </source>
</evidence>
<evidence type="ECO:0000259" key="10">
    <source>
        <dbReference type="PROSITE" id="PS51379"/>
    </source>
</evidence>
<feature type="domain" description="4Fe-4S ferredoxin-type" evidence="10">
    <location>
        <begin position="144"/>
        <end position="163"/>
    </location>
</feature>
<keyword evidence="9" id="KW-0411">Iron-sulfur</keyword>
<dbReference type="Gene3D" id="3.30.70.20">
    <property type="match status" value="1"/>
</dbReference>
<keyword evidence="4" id="KW-0500">Molybdenum</keyword>
<protein>
    <submittedName>
        <fullName evidence="12">Formate dehydrogenase subunit alpha</fullName>
    </submittedName>
</protein>
<keyword evidence="6" id="KW-0677">Repeat</keyword>
<dbReference type="SUPFAM" id="SSF54292">
    <property type="entry name" value="2Fe-2S ferredoxin-like"/>
    <property type="match status" value="1"/>
</dbReference>
<dbReference type="InterPro" id="IPR041924">
    <property type="entry name" value="Formate_Dh-H_N"/>
</dbReference>
<evidence type="ECO:0000256" key="2">
    <source>
        <dbReference type="ARBA" id="ARBA00007023"/>
    </source>
</evidence>
<dbReference type="PROSITE" id="PS00551">
    <property type="entry name" value="MOLYBDOPTERIN_PROK_1"/>
    <property type="match status" value="1"/>
</dbReference>
<dbReference type="GO" id="GO:0046872">
    <property type="term" value="F:metal ion binding"/>
    <property type="evidence" value="ECO:0007669"/>
    <property type="project" value="UniProtKB-KW"/>
</dbReference>
<feature type="domain" description="4Fe-4S ferredoxin-type" evidence="10">
    <location>
        <begin position="185"/>
        <end position="212"/>
    </location>
</feature>
<evidence type="ECO:0000313" key="12">
    <source>
        <dbReference type="EMBL" id="RDH87223.1"/>
    </source>
</evidence>
<keyword evidence="13" id="KW-1185">Reference proteome</keyword>
<dbReference type="InterPro" id="IPR050123">
    <property type="entry name" value="Prok_molybdopt-oxidoreductase"/>
</dbReference>
<comment type="caution">
    <text evidence="12">The sequence shown here is derived from an EMBL/GenBank/DDBJ whole genome shotgun (WGS) entry which is preliminary data.</text>
</comment>
<dbReference type="InterPro" id="IPR006963">
    <property type="entry name" value="Mopterin_OxRdtase_4Fe-4S_dom"/>
</dbReference>
<dbReference type="InterPro" id="IPR006478">
    <property type="entry name" value="Formate_DH_asu"/>
</dbReference>
<organism evidence="12 13">
    <name type="scientific">endosymbiont of Escarpia spicata</name>
    <dbReference type="NCBI Taxonomy" id="2200908"/>
    <lineage>
        <taxon>Bacteria</taxon>
        <taxon>Pseudomonadati</taxon>
        <taxon>Pseudomonadota</taxon>
        <taxon>Gammaproteobacteria</taxon>
        <taxon>sulfur-oxidizing symbionts</taxon>
    </lineage>
</organism>
<dbReference type="Gene3D" id="2.40.40.20">
    <property type="match status" value="1"/>
</dbReference>
<dbReference type="CDD" id="cd02753">
    <property type="entry name" value="MopB_Formate-Dh-H"/>
    <property type="match status" value="1"/>
</dbReference>
<dbReference type="Pfam" id="PF12838">
    <property type="entry name" value="Fer4_7"/>
    <property type="match status" value="1"/>
</dbReference>
<keyword evidence="8" id="KW-0408">Iron</keyword>
<keyword evidence="3" id="KW-0004">4Fe-4S</keyword>
<dbReference type="InterPro" id="IPR017896">
    <property type="entry name" value="4Fe4S_Fe-S-bd"/>
</dbReference>
<evidence type="ECO:0000256" key="8">
    <source>
        <dbReference type="ARBA" id="ARBA00023004"/>
    </source>
</evidence>
<evidence type="ECO:0000256" key="6">
    <source>
        <dbReference type="ARBA" id="ARBA00022737"/>
    </source>
</evidence>
<dbReference type="Gene3D" id="3.40.228.10">
    <property type="entry name" value="Dimethylsulfoxide Reductase, domain 2"/>
    <property type="match status" value="1"/>
</dbReference>
<dbReference type="InterPro" id="IPR017900">
    <property type="entry name" value="4Fe4S_Fe_S_CS"/>
</dbReference>
<keyword evidence="7" id="KW-0560">Oxidoreductase</keyword>
<name>A0A370DQG8_9GAMM</name>
<dbReference type="InterPro" id="IPR006656">
    <property type="entry name" value="Mopterin_OxRdtase"/>
</dbReference>
<dbReference type="PANTHER" id="PTHR43105">
    <property type="entry name" value="RESPIRATORY NITRATE REDUCTASE"/>
    <property type="match status" value="1"/>
</dbReference>
<evidence type="ECO:0000256" key="4">
    <source>
        <dbReference type="ARBA" id="ARBA00022505"/>
    </source>
</evidence>
<dbReference type="Gene3D" id="3.10.20.740">
    <property type="match status" value="1"/>
</dbReference>
<evidence type="ECO:0000256" key="9">
    <source>
        <dbReference type="ARBA" id="ARBA00023014"/>
    </source>
</evidence>
<dbReference type="GO" id="GO:0016020">
    <property type="term" value="C:membrane"/>
    <property type="evidence" value="ECO:0007669"/>
    <property type="project" value="TreeGrafter"/>
</dbReference>
<dbReference type="GO" id="GO:0022904">
    <property type="term" value="P:respiratory electron transport chain"/>
    <property type="evidence" value="ECO:0007669"/>
    <property type="project" value="TreeGrafter"/>
</dbReference>
<comment type="similarity">
    <text evidence="2">In the C-terminal section; belongs to the prokaryotic molybdopterin-containing oxidoreductase family.</text>
</comment>
<dbReference type="SUPFAM" id="SSF54862">
    <property type="entry name" value="4Fe-4S ferredoxins"/>
    <property type="match status" value="1"/>
</dbReference>
<dbReference type="AlphaFoldDB" id="A0A370DQG8"/>
<dbReference type="GO" id="GO:0008863">
    <property type="term" value="F:formate dehydrogenase (NAD+) activity"/>
    <property type="evidence" value="ECO:0007669"/>
    <property type="project" value="InterPro"/>
</dbReference>
<reference evidence="12 13" key="1">
    <citation type="journal article" date="2018" name="ISME J.">
        <title>Endosymbiont genomes yield clues of tubeworm success.</title>
        <authorList>
            <person name="Li Y."/>
            <person name="Liles M.R."/>
            <person name="Halanych K.M."/>
        </authorList>
    </citation>
    <scope>NUCLEOTIDE SEQUENCE [LARGE SCALE GENOMIC DNA]</scope>
    <source>
        <strain evidence="12">A1462</strain>
    </source>
</reference>
<dbReference type="InterPro" id="IPR036010">
    <property type="entry name" value="2Fe-2S_ferredoxin-like_sf"/>
</dbReference>
<dbReference type="Gene3D" id="3.40.50.740">
    <property type="match status" value="1"/>
</dbReference>
<dbReference type="PANTHER" id="PTHR43105:SF14">
    <property type="entry name" value="FORMATE DEHYDROGENASE H"/>
    <property type="match status" value="1"/>
</dbReference>
<dbReference type="FunFam" id="3.30.70.20:FF:000035">
    <property type="entry name" value="Iron hydrogenase 1"/>
    <property type="match status" value="1"/>
</dbReference>
<dbReference type="GO" id="GO:0043546">
    <property type="term" value="F:molybdopterin cofactor binding"/>
    <property type="evidence" value="ECO:0007669"/>
    <property type="project" value="InterPro"/>
</dbReference>
<dbReference type="PIRSF" id="PIRSF036643">
    <property type="entry name" value="FDH_alpha"/>
    <property type="match status" value="1"/>
</dbReference>
<dbReference type="PROSITE" id="PS51379">
    <property type="entry name" value="4FE4S_FER_2"/>
    <property type="match status" value="2"/>
</dbReference>
<dbReference type="InterPro" id="IPR009010">
    <property type="entry name" value="Asp_de-COase-like_dom_sf"/>
</dbReference>
<evidence type="ECO:0000256" key="7">
    <source>
        <dbReference type="ARBA" id="ARBA00023002"/>
    </source>
</evidence>
<evidence type="ECO:0000259" key="11">
    <source>
        <dbReference type="PROSITE" id="PS51669"/>
    </source>
</evidence>
<sequence>MSQLTINGTAYSFEPGETLYECVSRHLGGNEIPVLCHDPALEPFGACRICLVEVARSKGEAGRLMASCHTPAADGLHISTHGERLSRVRKGILELLLSNYPQDKLEPAADENLSLFQKRLREYGITDSRYPREQEPGKPAQPHPYLRFDPAECIHCYRCIRACDEVQGQFVLSMANRGIKSHIIQGLAGDFGEAGCVSCGRCVQTCPTNALSDRYCAKTLRADNTVQTVCTYCGVGCNLEVKVKQDRVSAISAIEDAEVNRGHTCLKGRYAFEYVHHPDRLTSPMIRRDGELVEVSWDEALDYIAQRFDAIKHEHGSDAIAAISSARCTNEENYLMQKFMRAVIGNNNIDGCARVCHSPTAFGMQQVYGTGAATNSIGEIPLADCLLIFGANPTEAHPVTGARLKQAAIQGTDLIIVDPRRSELSKYAACHLQPRPGSNVALLNMLCRYLIELGYVDQAFVAGRTEGFEEFSAKVMAQDLDQLEKTTGVSREDARHAAEIYGRSRRAMAFHGLGITEHYQGSRAIMMLASMIMMTGNIGRPGTGMNPLRGQNNVQGAVDMGVQPDFGAGYLDYKQPEIRAQFEKVYGTEIPTQTGLKIPQMFGAARDGKLKALWIMGEDVLQIDPNSCEVKYSLSLLDLLIVQELFMTETCSMADVILPASSSLEKSGTFTNGERRIQKLNAAIEPLRGTRPDGEIVCNVMERMGYPQGDYDPAELLKEISQVVPFFAGVTWENLDGNGKQWPVAVDGADTKILHQKQFKLPKGRFRFFEFQETPELLDHSAEFPYILTTSRRLEHYNCGSMTRRTPNLELVDHDVLLVNSADAAREGFTDGSRVEIQSSNGVTHLNVQVSDEVKPGVLFTTFHFPEIAINHLTSGIFDQESMTPEYKVVAVRLAAG</sequence>
<evidence type="ECO:0000256" key="1">
    <source>
        <dbReference type="ARBA" id="ARBA00001942"/>
    </source>
</evidence>
<dbReference type="SMART" id="SM00926">
    <property type="entry name" value="Molybdop_Fe4S4"/>
    <property type="match status" value="1"/>
</dbReference>
<dbReference type="SUPFAM" id="SSF53706">
    <property type="entry name" value="Formate dehydrogenase/DMSO reductase, domains 1-3"/>
    <property type="match status" value="1"/>
</dbReference>